<feature type="compositionally biased region" description="Basic and acidic residues" evidence="1">
    <location>
        <begin position="719"/>
        <end position="732"/>
    </location>
</feature>
<feature type="region of interest" description="Disordered" evidence="1">
    <location>
        <begin position="719"/>
        <end position="746"/>
    </location>
</feature>
<reference evidence="2 3" key="1">
    <citation type="submission" date="2023-08" db="EMBL/GenBank/DDBJ databases">
        <title>A Necator americanus chromosomal reference genome.</title>
        <authorList>
            <person name="Ilik V."/>
            <person name="Petrzelkova K.J."/>
            <person name="Pardy F."/>
            <person name="Fuh T."/>
            <person name="Niatou-Singa F.S."/>
            <person name="Gouil Q."/>
            <person name="Baker L."/>
            <person name="Ritchie M.E."/>
            <person name="Jex A.R."/>
            <person name="Gazzola D."/>
            <person name="Li H."/>
            <person name="Toshio Fujiwara R."/>
            <person name="Zhan B."/>
            <person name="Aroian R.V."/>
            <person name="Pafco B."/>
            <person name="Schwarz E.M."/>
        </authorList>
    </citation>
    <scope>NUCLEOTIDE SEQUENCE [LARGE SCALE GENOMIC DNA]</scope>
    <source>
        <strain evidence="2 3">Aroian</strain>
        <tissue evidence="2">Whole animal</tissue>
    </source>
</reference>
<evidence type="ECO:0000313" key="3">
    <source>
        <dbReference type="Proteomes" id="UP001303046"/>
    </source>
</evidence>
<dbReference type="EMBL" id="JAVFWL010000004">
    <property type="protein sequence ID" value="KAK6747074.1"/>
    <property type="molecule type" value="Genomic_DNA"/>
</dbReference>
<accession>A0ABR1D998</accession>
<keyword evidence="3" id="KW-1185">Reference proteome</keyword>
<organism evidence="2 3">
    <name type="scientific">Necator americanus</name>
    <name type="common">Human hookworm</name>
    <dbReference type="NCBI Taxonomy" id="51031"/>
    <lineage>
        <taxon>Eukaryota</taxon>
        <taxon>Metazoa</taxon>
        <taxon>Ecdysozoa</taxon>
        <taxon>Nematoda</taxon>
        <taxon>Chromadorea</taxon>
        <taxon>Rhabditida</taxon>
        <taxon>Rhabditina</taxon>
        <taxon>Rhabditomorpha</taxon>
        <taxon>Strongyloidea</taxon>
        <taxon>Ancylostomatidae</taxon>
        <taxon>Bunostominae</taxon>
        <taxon>Necator</taxon>
    </lineage>
</organism>
<sequence length="767" mass="87487">MALLTFDERSKASVIRLARLLAAFYLGFPLFVPKNGTSYPSLFIWSQMEKDECPPDCLPLNRDEFGRDLPPEYVPRTPVVLFVNCGSILEAILFCDYFSDVRSSLMIRLFADEVCRLNLTTSFLEELRTKQLRTQVENIIVNTSTSAPCAALGHRYVQSLLEIEIFYDTRDLHEMQMFVVSQLELLFAQLPLRVQDLSVLPRPPVYCYQSHRDGSLESKIHSTMHCYMQILFISLQKTNRMNLEINRINELINDEATTAPSPSLLIQALLLVLRTTYRDMFSMAVMENRADLSLIAAKYNAVVAAVDCDEGNIHLKSWLALASPEDLEHVSRFLTFLSEGFPEKNDLPPLRSPTRSLWRAAMLPKECKVPKRTDWLSGVTISAHKVGKFTYDKMAFAATEWTTPLIHDPSLIPMLLHLVPADFCSPSSTVSQRSCMSARPTFTSAFNEPTTERIFSPKRDVVALYAERGRRLMEKNGSWPTKTAYSAQLRSIREKLKRNISIQRNLKEDINDERSFVESLPSSRNFEDGTGFWGRSEFSARVKTDKLRSDKFLEHSAEEITRDLRTLSTKMNKIQSSNKLWEQDIMDGNSSVTGFPETKQPPEAVESSSERSVDEEEVEDLPLNYEQTAPSNNPLPKMEKLDFTLLSPTVNVGRQGVSKELSEKPPSRTLVTHPEWMRLISLEEVNSTKPLLLQYSPRKEKNSRAETSTQTGVFQRDLSEKGCQTKEEERVPPDSGFLDTMDRSPRKKMEIIQSMSMKSIQEMLSQM</sequence>
<proteinExistence type="predicted"/>
<comment type="caution">
    <text evidence="2">The sequence shown here is derived from an EMBL/GenBank/DDBJ whole genome shotgun (WGS) entry which is preliminary data.</text>
</comment>
<dbReference type="Proteomes" id="UP001303046">
    <property type="component" value="Unassembled WGS sequence"/>
</dbReference>
<feature type="region of interest" description="Disordered" evidence="1">
    <location>
        <begin position="587"/>
        <end position="621"/>
    </location>
</feature>
<gene>
    <name evidence="2" type="primary">Necator_chrIV.g13650</name>
    <name evidence="2" type="ORF">RB195_000359</name>
</gene>
<evidence type="ECO:0000313" key="2">
    <source>
        <dbReference type="EMBL" id="KAK6747074.1"/>
    </source>
</evidence>
<evidence type="ECO:0000256" key="1">
    <source>
        <dbReference type="SAM" id="MobiDB-lite"/>
    </source>
</evidence>
<protein>
    <submittedName>
        <fullName evidence="2">Uncharacterized protein</fullName>
    </submittedName>
</protein>
<name>A0ABR1D998_NECAM</name>